<accession>A0A498KF17</accession>
<dbReference type="Gene3D" id="3.30.200.20">
    <property type="entry name" value="Phosphorylase Kinase, domain 1"/>
    <property type="match status" value="1"/>
</dbReference>
<dbReference type="GO" id="GO:0051707">
    <property type="term" value="P:response to other organism"/>
    <property type="evidence" value="ECO:0007669"/>
    <property type="project" value="UniProtKB-ARBA"/>
</dbReference>
<evidence type="ECO:0000256" key="7">
    <source>
        <dbReference type="ARBA" id="ARBA00038999"/>
    </source>
</evidence>
<dbReference type="SMART" id="SM00220">
    <property type="entry name" value="S_TKc"/>
    <property type="match status" value="1"/>
</dbReference>
<evidence type="ECO:0000256" key="1">
    <source>
        <dbReference type="ARBA" id="ARBA00022527"/>
    </source>
</evidence>
<keyword evidence="1" id="KW-0723">Serine/threonine-protein kinase</keyword>
<dbReference type="EC" id="2.7.12.2" evidence="7"/>
<evidence type="ECO:0000256" key="3">
    <source>
        <dbReference type="ARBA" id="ARBA00022741"/>
    </source>
</evidence>
<dbReference type="FunFam" id="3.30.200.20:FF:000265">
    <property type="entry name" value="Mitogen-activated protein kinase kinase 6"/>
    <property type="match status" value="1"/>
</dbReference>
<dbReference type="Gene3D" id="1.10.510.10">
    <property type="entry name" value="Transferase(Phosphotransferase) domain 1"/>
    <property type="match status" value="1"/>
</dbReference>
<dbReference type="EMBL" id="RDQH01000328">
    <property type="protein sequence ID" value="RXI05996.1"/>
    <property type="molecule type" value="Genomic_DNA"/>
</dbReference>
<comment type="catalytic activity">
    <reaction evidence="10">
        <text>L-tyrosyl-[protein] + ATP = O-phospho-L-tyrosyl-[protein] + ADP + H(+)</text>
        <dbReference type="Rhea" id="RHEA:10596"/>
        <dbReference type="Rhea" id="RHEA-COMP:10136"/>
        <dbReference type="Rhea" id="RHEA-COMP:20101"/>
        <dbReference type="ChEBI" id="CHEBI:15378"/>
        <dbReference type="ChEBI" id="CHEBI:30616"/>
        <dbReference type="ChEBI" id="CHEBI:46858"/>
        <dbReference type="ChEBI" id="CHEBI:61978"/>
        <dbReference type="ChEBI" id="CHEBI:456216"/>
        <dbReference type="EC" id="2.7.12.2"/>
    </reaction>
</comment>
<dbReference type="CDD" id="cd06623">
    <property type="entry name" value="PKc_MAPKK_plant_like"/>
    <property type="match status" value="1"/>
</dbReference>
<keyword evidence="4" id="KW-0418">Kinase</keyword>
<gene>
    <name evidence="13" type="ORF">DVH24_018038</name>
</gene>
<dbReference type="SUPFAM" id="SSF56112">
    <property type="entry name" value="Protein kinase-like (PK-like)"/>
    <property type="match status" value="1"/>
</dbReference>
<dbReference type="FunFam" id="1.10.510.10:FF:000285">
    <property type="entry name" value="Mitogen-activated protein kinase kinase 6"/>
    <property type="match status" value="1"/>
</dbReference>
<evidence type="ECO:0000256" key="11">
    <source>
        <dbReference type="PROSITE-ProRule" id="PRU10141"/>
    </source>
</evidence>
<evidence type="ECO:0000256" key="10">
    <source>
        <dbReference type="ARBA" id="ARBA00051693"/>
    </source>
</evidence>
<evidence type="ECO:0000256" key="6">
    <source>
        <dbReference type="ARBA" id="ARBA00038035"/>
    </source>
</evidence>
<dbReference type="InterPro" id="IPR008271">
    <property type="entry name" value="Ser/Thr_kinase_AS"/>
</dbReference>
<feature type="domain" description="Protein kinase" evidence="12">
    <location>
        <begin position="75"/>
        <end position="335"/>
    </location>
</feature>
<comment type="catalytic activity">
    <reaction evidence="8">
        <text>L-seryl-[protein] + ATP = O-phospho-L-seryl-[protein] + ADP + H(+)</text>
        <dbReference type="Rhea" id="RHEA:17989"/>
        <dbReference type="Rhea" id="RHEA-COMP:9863"/>
        <dbReference type="Rhea" id="RHEA-COMP:11604"/>
        <dbReference type="ChEBI" id="CHEBI:15378"/>
        <dbReference type="ChEBI" id="CHEBI:29999"/>
        <dbReference type="ChEBI" id="CHEBI:30616"/>
        <dbReference type="ChEBI" id="CHEBI:83421"/>
        <dbReference type="ChEBI" id="CHEBI:456216"/>
        <dbReference type="EC" id="2.7.12.2"/>
    </reaction>
</comment>
<dbReference type="InterPro" id="IPR011009">
    <property type="entry name" value="Kinase-like_dom_sf"/>
</dbReference>
<reference evidence="13 14" key="1">
    <citation type="submission" date="2018-10" db="EMBL/GenBank/DDBJ databases">
        <title>A high-quality apple genome assembly.</title>
        <authorList>
            <person name="Hu J."/>
        </authorList>
    </citation>
    <scope>NUCLEOTIDE SEQUENCE [LARGE SCALE GENOMIC DNA]</scope>
    <source>
        <strain evidence="14">cv. HFTH1</strain>
        <tissue evidence="13">Young leaf</tissue>
    </source>
</reference>
<dbReference type="Proteomes" id="UP000290289">
    <property type="component" value="Chromosome 2"/>
</dbReference>
<feature type="binding site" evidence="11">
    <location>
        <position position="104"/>
    </location>
    <ligand>
        <name>ATP</name>
        <dbReference type="ChEBI" id="CHEBI:30616"/>
    </ligand>
</feature>
<dbReference type="InterPro" id="IPR017441">
    <property type="entry name" value="Protein_kinase_ATP_BS"/>
</dbReference>
<comment type="catalytic activity">
    <reaction evidence="9">
        <text>L-threonyl-[protein] + ATP = O-phospho-L-threonyl-[protein] + ADP + H(+)</text>
        <dbReference type="Rhea" id="RHEA:46608"/>
        <dbReference type="Rhea" id="RHEA-COMP:11060"/>
        <dbReference type="Rhea" id="RHEA-COMP:11605"/>
        <dbReference type="ChEBI" id="CHEBI:15378"/>
        <dbReference type="ChEBI" id="CHEBI:30013"/>
        <dbReference type="ChEBI" id="CHEBI:30616"/>
        <dbReference type="ChEBI" id="CHEBI:61977"/>
        <dbReference type="ChEBI" id="CHEBI:456216"/>
        <dbReference type="EC" id="2.7.12.2"/>
    </reaction>
</comment>
<comment type="caution">
    <text evidence="13">The sequence shown here is derived from an EMBL/GenBank/DDBJ whole genome shotgun (WGS) entry which is preliminary data.</text>
</comment>
<dbReference type="GO" id="GO:0005524">
    <property type="term" value="F:ATP binding"/>
    <property type="evidence" value="ECO:0007669"/>
    <property type="project" value="UniProtKB-UniRule"/>
</dbReference>
<dbReference type="PANTHER" id="PTHR48013:SF32">
    <property type="entry name" value="MITOGEN-ACTIVATED PROTEIN KINASE KINASE 2-LIKE"/>
    <property type="match status" value="1"/>
</dbReference>
<evidence type="ECO:0000256" key="2">
    <source>
        <dbReference type="ARBA" id="ARBA00022679"/>
    </source>
</evidence>
<dbReference type="PROSITE" id="PS00107">
    <property type="entry name" value="PROTEIN_KINASE_ATP"/>
    <property type="match status" value="1"/>
</dbReference>
<evidence type="ECO:0000313" key="14">
    <source>
        <dbReference type="Proteomes" id="UP000290289"/>
    </source>
</evidence>
<keyword evidence="2" id="KW-0808">Transferase</keyword>
<keyword evidence="3 11" id="KW-0547">Nucleotide-binding</keyword>
<evidence type="ECO:0000256" key="8">
    <source>
        <dbReference type="ARBA" id="ARBA00049014"/>
    </source>
</evidence>
<evidence type="ECO:0000313" key="13">
    <source>
        <dbReference type="EMBL" id="RXI05996.1"/>
    </source>
</evidence>
<sequence>MKTKTPLNLNLKQLKLNVPAQEANIKSFLTASGTFHDGDLRLNQKGLRLISEEKETPDQTSDSKELNFEITLEDLETIKVIGKGSGGVVQLVRHKWVGKLFALKVIQMNIQEEIRKQIVQELKINQAAQCPHVVVCHHSFYHNGAISLVLEYMDRGSLADVIRQVNTILEPYLAVVCKQVLQGLVYLHNERHVIHRDIKPSNLLVNHQGQVKITDFGVSASLASSMGQRDTFVGTYNYMSPERISGSTYDYSSDIWSLGLVVLECAIGRFPYMQSEDQQSWPSFYELLEAIVESPPPSAPPDQFSPEFCSFVSSCIQKDPQRRSSSLDLLSHPFIKKFENKDIDLGILVGSLEPPECWVFKEEHEEDICDTRSVEPFMENSMSSAESSFSSDLVEDAASSSSTSSSSSNGPLFELSDLMIHLPIKRGLSKCYEGKSQSFTTLASATSLEDLAKKVEPYRKKMKPCKSFGGAFDGHKSPYLSPKSIISKKTSRGGSFLYSISNRGKLLG</sequence>
<evidence type="ECO:0000256" key="9">
    <source>
        <dbReference type="ARBA" id="ARBA00049299"/>
    </source>
</evidence>
<dbReference type="STRING" id="3750.A0A498KF17"/>
<dbReference type="AlphaFoldDB" id="A0A498KF17"/>
<proteinExistence type="inferred from homology"/>
<dbReference type="PROSITE" id="PS50011">
    <property type="entry name" value="PROTEIN_KINASE_DOM"/>
    <property type="match status" value="1"/>
</dbReference>
<name>A0A498KF17_MALDO</name>
<evidence type="ECO:0000259" key="12">
    <source>
        <dbReference type="PROSITE" id="PS50011"/>
    </source>
</evidence>
<evidence type="ECO:0000256" key="5">
    <source>
        <dbReference type="ARBA" id="ARBA00022840"/>
    </source>
</evidence>
<dbReference type="PROSITE" id="PS00108">
    <property type="entry name" value="PROTEIN_KINASE_ST"/>
    <property type="match status" value="1"/>
</dbReference>
<comment type="similarity">
    <text evidence="6">Belongs to the protein kinase superfamily. STE Ser/Thr protein kinase family. MAP kinase kinase subfamily.</text>
</comment>
<evidence type="ECO:0000256" key="4">
    <source>
        <dbReference type="ARBA" id="ARBA00022777"/>
    </source>
</evidence>
<dbReference type="Pfam" id="PF00069">
    <property type="entry name" value="Pkinase"/>
    <property type="match status" value="1"/>
</dbReference>
<keyword evidence="14" id="KW-1185">Reference proteome</keyword>
<organism evidence="13 14">
    <name type="scientific">Malus domestica</name>
    <name type="common">Apple</name>
    <name type="synonym">Pyrus malus</name>
    <dbReference type="NCBI Taxonomy" id="3750"/>
    <lineage>
        <taxon>Eukaryota</taxon>
        <taxon>Viridiplantae</taxon>
        <taxon>Streptophyta</taxon>
        <taxon>Embryophyta</taxon>
        <taxon>Tracheophyta</taxon>
        <taxon>Spermatophyta</taxon>
        <taxon>Magnoliopsida</taxon>
        <taxon>eudicotyledons</taxon>
        <taxon>Gunneridae</taxon>
        <taxon>Pentapetalae</taxon>
        <taxon>rosids</taxon>
        <taxon>fabids</taxon>
        <taxon>Rosales</taxon>
        <taxon>Rosaceae</taxon>
        <taxon>Amygdaloideae</taxon>
        <taxon>Maleae</taxon>
        <taxon>Malus</taxon>
    </lineage>
</organism>
<dbReference type="GO" id="GO:0004674">
    <property type="term" value="F:protein serine/threonine kinase activity"/>
    <property type="evidence" value="ECO:0007669"/>
    <property type="project" value="UniProtKB-KW"/>
</dbReference>
<protein>
    <recommendedName>
        <fullName evidence="7">mitogen-activated protein kinase kinase</fullName>
        <ecNumber evidence="7">2.7.12.2</ecNumber>
    </recommendedName>
</protein>
<dbReference type="PANTHER" id="PTHR48013">
    <property type="entry name" value="DUAL SPECIFICITY MITOGEN-ACTIVATED PROTEIN KINASE KINASE 5-RELATED"/>
    <property type="match status" value="1"/>
</dbReference>
<dbReference type="GO" id="GO:0004708">
    <property type="term" value="F:MAP kinase kinase activity"/>
    <property type="evidence" value="ECO:0007669"/>
    <property type="project" value="UniProtKB-EC"/>
</dbReference>
<dbReference type="InterPro" id="IPR000719">
    <property type="entry name" value="Prot_kinase_dom"/>
</dbReference>
<keyword evidence="5 11" id="KW-0067">ATP-binding</keyword>